<dbReference type="EMBL" id="FNCK01000001">
    <property type="protein sequence ID" value="SDF84093.1"/>
    <property type="molecule type" value="Genomic_DNA"/>
</dbReference>
<dbReference type="GO" id="GO:0000150">
    <property type="term" value="F:DNA strand exchange activity"/>
    <property type="evidence" value="ECO:0007669"/>
    <property type="project" value="InterPro"/>
</dbReference>
<evidence type="ECO:0000313" key="2">
    <source>
        <dbReference type="EMBL" id="SDF84093.1"/>
    </source>
</evidence>
<name>A0A1G7PCS1_9LACT</name>
<proteinExistence type="predicted"/>
<dbReference type="PROSITE" id="PS51736">
    <property type="entry name" value="RECOMBINASES_3"/>
    <property type="match status" value="1"/>
</dbReference>
<evidence type="ECO:0000259" key="1">
    <source>
        <dbReference type="PROSITE" id="PS51736"/>
    </source>
</evidence>
<gene>
    <name evidence="2" type="ORF">SAMN05421791_101207</name>
</gene>
<organism evidence="2 3">
    <name type="scientific">Facklamia miroungae</name>
    <dbReference type="NCBI Taxonomy" id="120956"/>
    <lineage>
        <taxon>Bacteria</taxon>
        <taxon>Bacillati</taxon>
        <taxon>Bacillota</taxon>
        <taxon>Bacilli</taxon>
        <taxon>Lactobacillales</taxon>
        <taxon>Aerococcaceae</taxon>
        <taxon>Facklamia</taxon>
    </lineage>
</organism>
<dbReference type="InterPro" id="IPR006119">
    <property type="entry name" value="Resolv_N"/>
</dbReference>
<keyword evidence="3" id="KW-1185">Reference proteome</keyword>
<protein>
    <recommendedName>
        <fullName evidence="1">Resolvase/invertase-type recombinase catalytic domain-containing protein</fullName>
    </recommendedName>
</protein>
<dbReference type="AlphaFoldDB" id="A0A1G7PCS1"/>
<dbReference type="GO" id="GO:0003677">
    <property type="term" value="F:DNA binding"/>
    <property type="evidence" value="ECO:0007669"/>
    <property type="project" value="InterPro"/>
</dbReference>
<dbReference type="Proteomes" id="UP000199708">
    <property type="component" value="Unassembled WGS sequence"/>
</dbReference>
<feature type="domain" description="Resolvase/invertase-type recombinase catalytic" evidence="1">
    <location>
        <begin position="4"/>
        <end position="34"/>
    </location>
</feature>
<reference evidence="2 3" key="1">
    <citation type="submission" date="2016-10" db="EMBL/GenBank/DDBJ databases">
        <authorList>
            <person name="de Groot N.N."/>
        </authorList>
    </citation>
    <scope>NUCLEOTIDE SEQUENCE [LARGE SCALE GENOMIC DNA]</scope>
    <source>
        <strain evidence="2 3">ATCC BAA-466</strain>
    </source>
</reference>
<sequence>MEERVIGHARVPSFGQDLKGQLDLLKKESCDVIF</sequence>
<evidence type="ECO:0000313" key="3">
    <source>
        <dbReference type="Proteomes" id="UP000199708"/>
    </source>
</evidence>
<accession>A0A1G7PCS1</accession>